<keyword evidence="3" id="KW-1185">Reference proteome</keyword>
<dbReference type="EMBL" id="LFJN01000005">
    <property type="protein sequence ID" value="KPI43168.1"/>
    <property type="molecule type" value="Genomic_DNA"/>
</dbReference>
<dbReference type="AlphaFoldDB" id="A0A0N0NPV5"/>
<reference evidence="2 3" key="1">
    <citation type="submission" date="2015-06" db="EMBL/GenBank/DDBJ databases">
        <title>Draft genome of the ant-associated black yeast Phialophora attae CBS 131958.</title>
        <authorList>
            <person name="Moreno L.F."/>
            <person name="Stielow B.J."/>
            <person name="de Hoog S."/>
            <person name="Vicente V.A."/>
            <person name="Weiss V.A."/>
            <person name="de Vries M."/>
            <person name="Cruz L.M."/>
            <person name="Souza E.M."/>
        </authorList>
    </citation>
    <scope>NUCLEOTIDE SEQUENCE [LARGE SCALE GENOMIC DNA]</scope>
    <source>
        <strain evidence="2 3">CBS 131958</strain>
    </source>
</reference>
<dbReference type="RefSeq" id="XP_018003131.1">
    <property type="nucleotide sequence ID" value="XM_018147523.1"/>
</dbReference>
<accession>A0A0N0NPV5</accession>
<name>A0A0N0NPV5_9EURO</name>
<feature type="domain" description="DUF7908" evidence="1">
    <location>
        <begin position="48"/>
        <end position="142"/>
    </location>
</feature>
<evidence type="ECO:0000313" key="3">
    <source>
        <dbReference type="Proteomes" id="UP000038010"/>
    </source>
</evidence>
<protein>
    <recommendedName>
        <fullName evidence="1">DUF7908 domain-containing protein</fullName>
    </recommendedName>
</protein>
<evidence type="ECO:0000259" key="1">
    <source>
        <dbReference type="Pfam" id="PF25485"/>
    </source>
</evidence>
<sequence>MTTSAPQAKRAIVKRQQISAGGSASAAAVVDLNSLVPSATPLGGPGPDNCDASTPLNLIDGVLAGVDFVLDKILGANVALLGSVGDTAEATTNITFSINDGILQWNSPDNGAASFFNCAGQVYAGFPDVDLEGCIPITIGAIAGAVCQARVLLSRAFDPTFTNPGISDSVAYALDDWARTAVSDFEQYQPFIARHEPPQSIAAKCEPA</sequence>
<evidence type="ECO:0000313" key="2">
    <source>
        <dbReference type="EMBL" id="KPI43168.1"/>
    </source>
</evidence>
<dbReference type="Proteomes" id="UP000038010">
    <property type="component" value="Unassembled WGS sequence"/>
</dbReference>
<dbReference type="VEuPathDB" id="FungiDB:AB675_7175"/>
<proteinExistence type="predicted"/>
<dbReference type="Pfam" id="PF25485">
    <property type="entry name" value="DUF7908"/>
    <property type="match status" value="1"/>
</dbReference>
<comment type="caution">
    <text evidence="2">The sequence shown here is derived from an EMBL/GenBank/DDBJ whole genome shotgun (WGS) entry which is preliminary data.</text>
</comment>
<dbReference type="GeneID" id="28739403"/>
<organism evidence="2 3">
    <name type="scientific">Cyphellophora attinorum</name>
    <dbReference type="NCBI Taxonomy" id="1664694"/>
    <lineage>
        <taxon>Eukaryota</taxon>
        <taxon>Fungi</taxon>
        <taxon>Dikarya</taxon>
        <taxon>Ascomycota</taxon>
        <taxon>Pezizomycotina</taxon>
        <taxon>Eurotiomycetes</taxon>
        <taxon>Chaetothyriomycetidae</taxon>
        <taxon>Chaetothyriales</taxon>
        <taxon>Cyphellophoraceae</taxon>
        <taxon>Cyphellophora</taxon>
    </lineage>
</organism>
<dbReference type="InterPro" id="IPR057230">
    <property type="entry name" value="DUF7908"/>
</dbReference>
<gene>
    <name evidence="2" type="ORF">AB675_7175</name>
</gene>
<dbReference type="OrthoDB" id="4161711at2759"/>